<sequence length="320" mass="35248">MSHFCDRREFATRMAALLASVSVPVFEFASAEQAANAPQRLVRLGINALARAPELNYFNDGHRGAAMISAHMMCTDNEFDDAAVARIGQLFDLNWANSKLCQPYPDGDPVPDAAAQVGKALAAGGTLLRQVGHDAIFAMHAIKAFEMMPELATPERTAGVCRLIRSFKPWRDVEPDPEVDPPPFAESAAAARFVLQEASEAIDRFAGYGQGFAGHMLTFGQSLIELADSGHEEYAEGCRTAFCKYVTVTRQGPQPGDRKIAPHRPSELRPEVAEYWNKRGDHTLGLGHVFKYPYAYYDLVARADDAELAEKLDAKAWRIF</sequence>
<dbReference type="OrthoDB" id="252988at2"/>
<keyword evidence="2" id="KW-1185">Reference proteome</keyword>
<protein>
    <submittedName>
        <fullName evidence="1">Uncharacterized protein</fullName>
    </submittedName>
</protein>
<dbReference type="AlphaFoldDB" id="A0A518AV62"/>
<reference evidence="1 2" key="1">
    <citation type="submission" date="2019-02" db="EMBL/GenBank/DDBJ databases">
        <title>Deep-cultivation of Planctomycetes and their phenomic and genomic characterization uncovers novel biology.</title>
        <authorList>
            <person name="Wiegand S."/>
            <person name="Jogler M."/>
            <person name="Boedeker C."/>
            <person name="Pinto D."/>
            <person name="Vollmers J."/>
            <person name="Rivas-Marin E."/>
            <person name="Kohn T."/>
            <person name="Peeters S.H."/>
            <person name="Heuer A."/>
            <person name="Rast P."/>
            <person name="Oberbeckmann S."/>
            <person name="Bunk B."/>
            <person name="Jeske O."/>
            <person name="Meyerdierks A."/>
            <person name="Storesund J.E."/>
            <person name="Kallscheuer N."/>
            <person name="Luecker S."/>
            <person name="Lage O.M."/>
            <person name="Pohl T."/>
            <person name="Merkel B.J."/>
            <person name="Hornburger P."/>
            <person name="Mueller R.-W."/>
            <person name="Bruemmer F."/>
            <person name="Labrenz M."/>
            <person name="Spormann A.M."/>
            <person name="Op den Camp H."/>
            <person name="Overmann J."/>
            <person name="Amann R."/>
            <person name="Jetten M.S.M."/>
            <person name="Mascher T."/>
            <person name="Medema M.H."/>
            <person name="Devos D.P."/>
            <person name="Kaster A.-K."/>
            <person name="Ovreas L."/>
            <person name="Rohde M."/>
            <person name="Galperin M.Y."/>
            <person name="Jogler C."/>
        </authorList>
    </citation>
    <scope>NUCLEOTIDE SEQUENCE [LARGE SCALE GENOMIC DNA]</scope>
    <source>
        <strain evidence="1 2">Pan181</strain>
    </source>
</reference>
<evidence type="ECO:0000313" key="1">
    <source>
        <dbReference type="EMBL" id="QDU58606.1"/>
    </source>
</evidence>
<name>A0A518AV62_9BACT</name>
<dbReference type="Proteomes" id="UP000315750">
    <property type="component" value="Chromosome"/>
</dbReference>
<evidence type="ECO:0000313" key="2">
    <source>
        <dbReference type="Proteomes" id="UP000315750"/>
    </source>
</evidence>
<gene>
    <name evidence="1" type="ORF">Pan181_48450</name>
</gene>
<accession>A0A518AV62</accession>
<dbReference type="KEGG" id="amuc:Pan181_48450"/>
<proteinExistence type="predicted"/>
<dbReference type="RefSeq" id="WP_145250826.1">
    <property type="nucleotide sequence ID" value="NZ_CP036278.1"/>
</dbReference>
<dbReference type="EMBL" id="CP036278">
    <property type="protein sequence ID" value="QDU58606.1"/>
    <property type="molecule type" value="Genomic_DNA"/>
</dbReference>
<organism evidence="1 2">
    <name type="scientific">Aeoliella mucimassa</name>
    <dbReference type="NCBI Taxonomy" id="2527972"/>
    <lineage>
        <taxon>Bacteria</taxon>
        <taxon>Pseudomonadati</taxon>
        <taxon>Planctomycetota</taxon>
        <taxon>Planctomycetia</taxon>
        <taxon>Pirellulales</taxon>
        <taxon>Lacipirellulaceae</taxon>
        <taxon>Aeoliella</taxon>
    </lineage>
</organism>